<evidence type="ECO:0000313" key="4">
    <source>
        <dbReference type="EMBL" id="MFJ3046668.1"/>
    </source>
</evidence>
<keyword evidence="5" id="KW-1185">Reference proteome</keyword>
<comment type="similarity">
    <text evidence="3">Belongs to the arginase family.</text>
</comment>
<dbReference type="PANTHER" id="PTHR11358:SF26">
    <property type="entry name" value="GUANIDINO ACID HYDROLASE, MITOCHONDRIAL"/>
    <property type="match status" value="1"/>
</dbReference>
<name>A0ABW8F077_9BURK</name>
<comment type="caution">
    <text evidence="4">The sequence shown here is derived from an EMBL/GenBank/DDBJ whole genome shotgun (WGS) entry which is preliminary data.</text>
</comment>
<dbReference type="SUPFAM" id="SSF52768">
    <property type="entry name" value="Arginase/deacetylase"/>
    <property type="match status" value="1"/>
</dbReference>
<dbReference type="Gene3D" id="3.40.800.10">
    <property type="entry name" value="Ureohydrolase domain"/>
    <property type="match status" value="1"/>
</dbReference>
<protein>
    <submittedName>
        <fullName evidence="4">Arginase family protein</fullName>
    </submittedName>
</protein>
<dbReference type="PANTHER" id="PTHR11358">
    <property type="entry name" value="ARGINASE/AGMATINASE"/>
    <property type="match status" value="1"/>
</dbReference>
<accession>A0ABW8F077</accession>
<dbReference type="PIRSF" id="PIRSF036979">
    <property type="entry name" value="Arginase"/>
    <property type="match status" value="1"/>
</dbReference>
<dbReference type="RefSeq" id="WP_402700855.1">
    <property type="nucleotide sequence ID" value="NZ_JBIUZV010000006.1"/>
</dbReference>
<keyword evidence="2" id="KW-0378">Hydrolase</keyword>
<dbReference type="Pfam" id="PF00491">
    <property type="entry name" value="Arginase"/>
    <property type="match status" value="1"/>
</dbReference>
<evidence type="ECO:0000313" key="5">
    <source>
        <dbReference type="Proteomes" id="UP001617427"/>
    </source>
</evidence>
<dbReference type="InterPro" id="IPR023696">
    <property type="entry name" value="Ureohydrolase_dom_sf"/>
</dbReference>
<gene>
    <name evidence="4" type="ORF">ACIPEN_12635</name>
</gene>
<dbReference type="InterPro" id="IPR006035">
    <property type="entry name" value="Ureohydrolase"/>
</dbReference>
<proteinExistence type="inferred from homology"/>
<organism evidence="4 5">
    <name type="scientific">Herbaspirillum chlorophenolicum</name>
    <dbReference type="NCBI Taxonomy" id="211589"/>
    <lineage>
        <taxon>Bacteria</taxon>
        <taxon>Pseudomonadati</taxon>
        <taxon>Pseudomonadota</taxon>
        <taxon>Betaproteobacteria</taxon>
        <taxon>Burkholderiales</taxon>
        <taxon>Oxalobacteraceae</taxon>
        <taxon>Herbaspirillum</taxon>
    </lineage>
</organism>
<evidence type="ECO:0000256" key="3">
    <source>
        <dbReference type="PROSITE-ProRule" id="PRU00742"/>
    </source>
</evidence>
<reference evidence="4 5" key="1">
    <citation type="submission" date="2024-10" db="EMBL/GenBank/DDBJ databases">
        <title>The Natural Products Discovery Center: Release of the First 8490 Sequenced Strains for Exploring Actinobacteria Biosynthetic Diversity.</title>
        <authorList>
            <person name="Kalkreuter E."/>
            <person name="Kautsar S.A."/>
            <person name="Yang D."/>
            <person name="Bader C.D."/>
            <person name="Teijaro C.N."/>
            <person name="Fluegel L."/>
            <person name="Davis C.M."/>
            <person name="Simpson J.R."/>
            <person name="Lauterbach L."/>
            <person name="Steele A.D."/>
            <person name="Gui C."/>
            <person name="Meng S."/>
            <person name="Li G."/>
            <person name="Viehrig K."/>
            <person name="Ye F."/>
            <person name="Su P."/>
            <person name="Kiefer A.F."/>
            <person name="Nichols A."/>
            <person name="Cepeda A.J."/>
            <person name="Yan W."/>
            <person name="Fan B."/>
            <person name="Jiang Y."/>
            <person name="Adhikari A."/>
            <person name="Zheng C.-J."/>
            <person name="Schuster L."/>
            <person name="Cowan T.M."/>
            <person name="Smanski M.J."/>
            <person name="Chevrette M.G."/>
            <person name="De Carvalho L.P.S."/>
            <person name="Shen B."/>
        </authorList>
    </citation>
    <scope>NUCLEOTIDE SEQUENCE [LARGE SCALE GENOMIC DNA]</scope>
    <source>
        <strain evidence="4 5">NPDC087045</strain>
    </source>
</reference>
<dbReference type="PROSITE" id="PS51409">
    <property type="entry name" value="ARGINASE_2"/>
    <property type="match status" value="1"/>
</dbReference>
<evidence type="ECO:0000256" key="2">
    <source>
        <dbReference type="ARBA" id="ARBA00022801"/>
    </source>
</evidence>
<dbReference type="Proteomes" id="UP001617427">
    <property type="component" value="Unassembled WGS sequence"/>
</dbReference>
<evidence type="ECO:0000256" key="1">
    <source>
        <dbReference type="ARBA" id="ARBA00022723"/>
    </source>
</evidence>
<sequence length="317" mass="34223">MTNMRGIHRTNRAFTGIPTFLRSDLCTDLDVIAADMAVFGVPLDEGSPFLPGARFAPRSIREHSMRFAATGFFDVERQQHYLATEIADGRIVDIGDVDVLPTNIGQTAANVTALVAALRARGVMPVGIGGDHSVSFPILRGFDEPLHVVQFDAHLDYAPVTPELQYTNGQPFRHISGLPHVKSVTQVGIRSLRVRPTEFADTRAAGNRVVTMGDFRHGVPADIAAGLPAGEKCYVSIDIDALDMSLTPGCVSAEPNGLMYAELRDALIALAERMEIVGFDLVEVCPPLDVGTGVTSYLGAHVMVEFMGHIFANRSKP</sequence>
<keyword evidence="1" id="KW-0479">Metal-binding</keyword>
<dbReference type="EMBL" id="JBIUZV010000006">
    <property type="protein sequence ID" value="MFJ3046668.1"/>
    <property type="molecule type" value="Genomic_DNA"/>
</dbReference>